<evidence type="ECO:0000259" key="1">
    <source>
        <dbReference type="Pfam" id="PF13462"/>
    </source>
</evidence>
<dbReference type="Gene3D" id="3.40.30.10">
    <property type="entry name" value="Glutaredoxin"/>
    <property type="match status" value="1"/>
</dbReference>
<sequence>MRERILIFIQETHQNGNNFRFQSKKTILIIQKYLRLFATDRRISNVPLVILFFFIFSCSEPISENRYQPESLPSEESIKETLSSEIYMNRLNEKAKNLGFTLQEWKETEKKLVSELDINHYWSSEKKQLRSSLHDTDAVDRLREMIRIRIVWSRIFQKSNISIKQKPFDQSKPSLLSKINSKSSPQFGQPNSKWVIIEWSDYLCGFCKETFPHTKNILSKYKNQIWYIHKDFPLDGESNQSLAPLIVSRCLWDRDPAHFSDHMQKLYVHAKTMIKSEDPIPNQSSVWSECDSQSVRKKYLDLVKKDWEEAKKLGVTAIPTFWVNGRWIVGALNAESWERVLKDTRSP</sequence>
<dbReference type="Proteomes" id="UP000297649">
    <property type="component" value="Unassembled WGS sequence"/>
</dbReference>
<dbReference type="SUPFAM" id="SSF52833">
    <property type="entry name" value="Thioredoxin-like"/>
    <property type="match status" value="1"/>
</dbReference>
<proteinExistence type="predicted"/>
<gene>
    <name evidence="2" type="ORF">EHR08_07485</name>
</gene>
<dbReference type="EMBL" id="RQHU01000005">
    <property type="protein sequence ID" value="TGN16104.1"/>
    <property type="molecule type" value="Genomic_DNA"/>
</dbReference>
<accession>A0A6H3P1D9</accession>
<dbReference type="InterPro" id="IPR036249">
    <property type="entry name" value="Thioredoxin-like_sf"/>
</dbReference>
<name>A0A6H3P1D9_9LEPT</name>
<dbReference type="Pfam" id="PF13462">
    <property type="entry name" value="Thioredoxin_4"/>
    <property type="match status" value="1"/>
</dbReference>
<reference evidence="2" key="1">
    <citation type="journal article" date="2019" name="PLoS Negl. Trop. Dis.">
        <title>Revisiting the worldwide diversity of Leptospira species in the environment.</title>
        <authorList>
            <person name="Vincent A.T."/>
            <person name="Schiettekatte O."/>
            <person name="Bourhy P."/>
            <person name="Veyrier F.J."/>
            <person name="Picardeau M."/>
        </authorList>
    </citation>
    <scope>NUCLEOTIDE SEQUENCE [LARGE SCALE GENOMIC DNA]</scope>
    <source>
        <strain evidence="2">201601109</strain>
    </source>
</reference>
<dbReference type="AlphaFoldDB" id="A0A6H3P1D9"/>
<evidence type="ECO:0000313" key="2">
    <source>
        <dbReference type="EMBL" id="TGN16104.1"/>
    </source>
</evidence>
<organism evidence="2 3">
    <name type="scientific">Leptospira bandrabouensis</name>
    <dbReference type="NCBI Taxonomy" id="2484903"/>
    <lineage>
        <taxon>Bacteria</taxon>
        <taxon>Pseudomonadati</taxon>
        <taxon>Spirochaetota</taxon>
        <taxon>Spirochaetia</taxon>
        <taxon>Leptospirales</taxon>
        <taxon>Leptospiraceae</taxon>
        <taxon>Leptospira</taxon>
    </lineage>
</organism>
<dbReference type="OrthoDB" id="322097at2"/>
<keyword evidence="3" id="KW-1185">Reference proteome</keyword>
<dbReference type="InterPro" id="IPR012336">
    <property type="entry name" value="Thioredoxin-like_fold"/>
</dbReference>
<evidence type="ECO:0000313" key="3">
    <source>
        <dbReference type="Proteomes" id="UP000297649"/>
    </source>
</evidence>
<feature type="domain" description="Thioredoxin-like fold" evidence="1">
    <location>
        <begin position="183"/>
        <end position="343"/>
    </location>
</feature>
<comment type="caution">
    <text evidence="2">The sequence shown here is derived from an EMBL/GenBank/DDBJ whole genome shotgun (WGS) entry which is preliminary data.</text>
</comment>
<protein>
    <submittedName>
        <fullName evidence="2">Oxidoreductase</fullName>
    </submittedName>
</protein>